<dbReference type="Gene3D" id="3.40.50.1820">
    <property type="entry name" value="alpha/beta hydrolase"/>
    <property type="match status" value="1"/>
</dbReference>
<accession>A0AAW1P5N2</accession>
<feature type="domain" description="Fungal lipase-type" evidence="1">
    <location>
        <begin position="120"/>
        <end position="263"/>
    </location>
</feature>
<keyword evidence="3" id="KW-1185">Reference proteome</keyword>
<dbReference type="InterPro" id="IPR051218">
    <property type="entry name" value="Sec_MonoDiacylglyc_Lipase"/>
</dbReference>
<name>A0AAW1P5N2_9CHLO</name>
<dbReference type="SUPFAM" id="SSF53474">
    <property type="entry name" value="alpha/beta-Hydrolases"/>
    <property type="match status" value="1"/>
</dbReference>
<dbReference type="Proteomes" id="UP001489004">
    <property type="component" value="Unassembled WGS sequence"/>
</dbReference>
<proteinExistence type="predicted"/>
<evidence type="ECO:0000313" key="2">
    <source>
        <dbReference type="EMBL" id="KAK9805215.1"/>
    </source>
</evidence>
<dbReference type="PANTHER" id="PTHR45856:SF24">
    <property type="entry name" value="FUNGAL LIPASE-LIKE DOMAIN-CONTAINING PROTEIN"/>
    <property type="match status" value="1"/>
</dbReference>
<dbReference type="InterPro" id="IPR002921">
    <property type="entry name" value="Fungal_lipase-type"/>
</dbReference>
<dbReference type="EMBL" id="JALJOR010000016">
    <property type="protein sequence ID" value="KAK9805215.1"/>
    <property type="molecule type" value="Genomic_DNA"/>
</dbReference>
<gene>
    <name evidence="2" type="ORF">WJX72_006814</name>
</gene>
<sequence length="350" mass="39122">MLLVVKSLRRVTRRPYKDYRMANVSLRLQLKLRGPAVLLSVPGSHTLDDEPIFCFETALKMFHWSGLVYSFQEADDPEAVDTAHSMDLAMSLYKLQHFELIWEKKLDTKCLVAWNEDTVVLAFRGTASVANACADLKLWWTAHPPPRGSLGMLNRPMVHSGFLACWLANGLNLRVVEHVNRVVSRMEANSHNIKVYATGHSLGGALATLAAYDICKGCDLAAHNVTCTTFGAPRTGNHAFAWDYGSVVPHTWHIINDQDLVTRKGKLLWMYKRPGQRVLISRLGDLIVRPSLIEVSIRQRGEGSVADHMLASYQASLAAVCTAQFTKKGSRRGMQGVLDLMQDKPMRKVI</sequence>
<comment type="caution">
    <text evidence="2">The sequence shown here is derived from an EMBL/GenBank/DDBJ whole genome shotgun (WGS) entry which is preliminary data.</text>
</comment>
<dbReference type="Pfam" id="PF01764">
    <property type="entry name" value="Lipase_3"/>
    <property type="match status" value="1"/>
</dbReference>
<evidence type="ECO:0000313" key="3">
    <source>
        <dbReference type="Proteomes" id="UP001489004"/>
    </source>
</evidence>
<evidence type="ECO:0000259" key="1">
    <source>
        <dbReference type="Pfam" id="PF01764"/>
    </source>
</evidence>
<dbReference type="PANTHER" id="PTHR45856">
    <property type="entry name" value="ALPHA/BETA-HYDROLASES SUPERFAMILY PROTEIN"/>
    <property type="match status" value="1"/>
</dbReference>
<reference evidence="2 3" key="1">
    <citation type="journal article" date="2024" name="Nat. Commun.">
        <title>Phylogenomics reveals the evolutionary origins of lichenization in chlorophyte algae.</title>
        <authorList>
            <person name="Puginier C."/>
            <person name="Libourel C."/>
            <person name="Otte J."/>
            <person name="Skaloud P."/>
            <person name="Haon M."/>
            <person name="Grisel S."/>
            <person name="Petersen M."/>
            <person name="Berrin J.G."/>
            <person name="Delaux P.M."/>
            <person name="Dal Grande F."/>
            <person name="Keller J."/>
        </authorList>
    </citation>
    <scope>NUCLEOTIDE SEQUENCE [LARGE SCALE GENOMIC DNA]</scope>
    <source>
        <strain evidence="2 3">SAG 2043</strain>
    </source>
</reference>
<protein>
    <recommendedName>
        <fullName evidence="1">Fungal lipase-type domain-containing protein</fullName>
    </recommendedName>
</protein>
<dbReference type="CDD" id="cd00519">
    <property type="entry name" value="Lipase_3"/>
    <property type="match status" value="1"/>
</dbReference>
<dbReference type="AlphaFoldDB" id="A0AAW1P5N2"/>
<dbReference type="GO" id="GO:0006629">
    <property type="term" value="P:lipid metabolic process"/>
    <property type="evidence" value="ECO:0007669"/>
    <property type="project" value="InterPro"/>
</dbReference>
<organism evidence="2 3">
    <name type="scientific">[Myrmecia] bisecta</name>
    <dbReference type="NCBI Taxonomy" id="41462"/>
    <lineage>
        <taxon>Eukaryota</taxon>
        <taxon>Viridiplantae</taxon>
        <taxon>Chlorophyta</taxon>
        <taxon>core chlorophytes</taxon>
        <taxon>Trebouxiophyceae</taxon>
        <taxon>Trebouxiales</taxon>
        <taxon>Trebouxiaceae</taxon>
        <taxon>Myrmecia</taxon>
    </lineage>
</organism>
<dbReference type="InterPro" id="IPR029058">
    <property type="entry name" value="AB_hydrolase_fold"/>
</dbReference>